<accession>A0A9W6JEA5</accession>
<dbReference type="EMBL" id="BSFK01000005">
    <property type="protein sequence ID" value="GLK76005.1"/>
    <property type="molecule type" value="Genomic_DNA"/>
</dbReference>
<comment type="caution">
    <text evidence="2">The sequence shown here is derived from an EMBL/GenBank/DDBJ whole genome shotgun (WGS) entry which is preliminary data.</text>
</comment>
<name>A0A9W6JEA5_9HYPH</name>
<keyword evidence="1" id="KW-0472">Membrane</keyword>
<feature type="transmembrane region" description="Helical" evidence="1">
    <location>
        <begin position="37"/>
        <end position="63"/>
    </location>
</feature>
<proteinExistence type="predicted"/>
<dbReference type="AlphaFoldDB" id="A0A9W6JEA5"/>
<protein>
    <submittedName>
        <fullName evidence="2">Uncharacterized protein</fullName>
    </submittedName>
</protein>
<gene>
    <name evidence="2" type="ORF">GCM10008171_12590</name>
</gene>
<reference evidence="2" key="1">
    <citation type="journal article" date="2014" name="Int. J. Syst. Evol. Microbiol.">
        <title>Complete genome sequence of Corynebacterium casei LMG S-19264T (=DSM 44701T), isolated from a smear-ripened cheese.</title>
        <authorList>
            <consortium name="US DOE Joint Genome Institute (JGI-PGF)"/>
            <person name="Walter F."/>
            <person name="Albersmeier A."/>
            <person name="Kalinowski J."/>
            <person name="Ruckert C."/>
        </authorList>
    </citation>
    <scope>NUCLEOTIDE SEQUENCE</scope>
    <source>
        <strain evidence="2">VKM B-2555</strain>
    </source>
</reference>
<evidence type="ECO:0000256" key="1">
    <source>
        <dbReference type="SAM" id="Phobius"/>
    </source>
</evidence>
<reference evidence="2" key="2">
    <citation type="submission" date="2023-01" db="EMBL/GenBank/DDBJ databases">
        <authorList>
            <person name="Sun Q."/>
            <person name="Evtushenko L."/>
        </authorList>
    </citation>
    <scope>NUCLEOTIDE SEQUENCE</scope>
    <source>
        <strain evidence="2">VKM B-2555</strain>
    </source>
</reference>
<keyword evidence="3" id="KW-1185">Reference proteome</keyword>
<keyword evidence="1" id="KW-1133">Transmembrane helix</keyword>
<dbReference type="Proteomes" id="UP001143364">
    <property type="component" value="Unassembled WGS sequence"/>
</dbReference>
<sequence>MLLHMALDSVAAPMTWLAPFSDATVELARVPAIHPNWIVSFLLHWTFLIELAICAVAAALWLARRRQPTP</sequence>
<evidence type="ECO:0000313" key="3">
    <source>
        <dbReference type="Proteomes" id="UP001143364"/>
    </source>
</evidence>
<evidence type="ECO:0000313" key="2">
    <source>
        <dbReference type="EMBL" id="GLK76005.1"/>
    </source>
</evidence>
<organism evidence="2 3">
    <name type="scientific">Methylopila jiangsuensis</name>
    <dbReference type="NCBI Taxonomy" id="586230"/>
    <lineage>
        <taxon>Bacteria</taxon>
        <taxon>Pseudomonadati</taxon>
        <taxon>Pseudomonadota</taxon>
        <taxon>Alphaproteobacteria</taxon>
        <taxon>Hyphomicrobiales</taxon>
        <taxon>Methylopilaceae</taxon>
        <taxon>Methylopila</taxon>
    </lineage>
</organism>
<keyword evidence="1" id="KW-0812">Transmembrane</keyword>